<keyword evidence="3" id="KW-1185">Reference proteome</keyword>
<reference evidence="2" key="1">
    <citation type="journal article" date="2019" name="bioRxiv">
        <title>The Genome of the Zebra Mussel, Dreissena polymorpha: A Resource for Invasive Species Research.</title>
        <authorList>
            <person name="McCartney M.A."/>
            <person name="Auch B."/>
            <person name="Kono T."/>
            <person name="Mallez S."/>
            <person name="Zhang Y."/>
            <person name="Obille A."/>
            <person name="Becker A."/>
            <person name="Abrahante J.E."/>
            <person name="Garbe J."/>
            <person name="Badalamenti J.P."/>
            <person name="Herman A."/>
            <person name="Mangelson H."/>
            <person name="Liachko I."/>
            <person name="Sullivan S."/>
            <person name="Sone E.D."/>
            <person name="Koren S."/>
            <person name="Silverstein K.A.T."/>
            <person name="Beckman K.B."/>
            <person name="Gohl D.M."/>
        </authorList>
    </citation>
    <scope>NUCLEOTIDE SEQUENCE</scope>
    <source>
        <strain evidence="2">Duluth1</strain>
        <tissue evidence="2">Whole animal</tissue>
    </source>
</reference>
<protein>
    <submittedName>
        <fullName evidence="2">Uncharacterized protein</fullName>
    </submittedName>
</protein>
<feature type="compositionally biased region" description="Acidic residues" evidence="1">
    <location>
        <begin position="47"/>
        <end position="63"/>
    </location>
</feature>
<dbReference type="EMBL" id="JAIWYP010000015">
    <property type="protein sequence ID" value="KAH3702044.1"/>
    <property type="molecule type" value="Genomic_DNA"/>
</dbReference>
<evidence type="ECO:0000313" key="3">
    <source>
        <dbReference type="Proteomes" id="UP000828390"/>
    </source>
</evidence>
<proteinExistence type="predicted"/>
<evidence type="ECO:0000256" key="1">
    <source>
        <dbReference type="SAM" id="MobiDB-lite"/>
    </source>
</evidence>
<gene>
    <name evidence="2" type="ORF">DPMN_077045</name>
</gene>
<feature type="compositionally biased region" description="Polar residues" evidence="1">
    <location>
        <begin position="73"/>
        <end position="89"/>
    </location>
</feature>
<organism evidence="2 3">
    <name type="scientific">Dreissena polymorpha</name>
    <name type="common">Zebra mussel</name>
    <name type="synonym">Mytilus polymorpha</name>
    <dbReference type="NCBI Taxonomy" id="45954"/>
    <lineage>
        <taxon>Eukaryota</taxon>
        <taxon>Metazoa</taxon>
        <taxon>Spiralia</taxon>
        <taxon>Lophotrochozoa</taxon>
        <taxon>Mollusca</taxon>
        <taxon>Bivalvia</taxon>
        <taxon>Autobranchia</taxon>
        <taxon>Heteroconchia</taxon>
        <taxon>Euheterodonta</taxon>
        <taxon>Imparidentia</taxon>
        <taxon>Neoheterodontei</taxon>
        <taxon>Myida</taxon>
        <taxon>Dreissenoidea</taxon>
        <taxon>Dreissenidae</taxon>
        <taxon>Dreissena</taxon>
    </lineage>
</organism>
<evidence type="ECO:0000313" key="2">
    <source>
        <dbReference type="EMBL" id="KAH3702044.1"/>
    </source>
</evidence>
<feature type="region of interest" description="Disordered" evidence="1">
    <location>
        <begin position="70"/>
        <end position="89"/>
    </location>
</feature>
<reference evidence="2" key="2">
    <citation type="submission" date="2020-11" db="EMBL/GenBank/DDBJ databases">
        <authorList>
            <person name="McCartney M.A."/>
            <person name="Auch B."/>
            <person name="Kono T."/>
            <person name="Mallez S."/>
            <person name="Becker A."/>
            <person name="Gohl D.M."/>
            <person name="Silverstein K.A.T."/>
            <person name="Koren S."/>
            <person name="Bechman K.B."/>
            <person name="Herman A."/>
            <person name="Abrahante J.E."/>
            <person name="Garbe J."/>
        </authorList>
    </citation>
    <scope>NUCLEOTIDE SEQUENCE</scope>
    <source>
        <strain evidence="2">Duluth1</strain>
        <tissue evidence="2">Whole animal</tissue>
    </source>
</reference>
<sequence>MTEKHLYTALVGPSFMSTETSSVIGRIANRDFHVETEFEMSERQENNYDEPENDDPGDTNYDDVEVFEKDIPGQTNTESEATTSYSFVK</sequence>
<dbReference type="Proteomes" id="UP000828390">
    <property type="component" value="Unassembled WGS sequence"/>
</dbReference>
<feature type="region of interest" description="Disordered" evidence="1">
    <location>
        <begin position="39"/>
        <end position="63"/>
    </location>
</feature>
<accession>A0A9D3YJS0</accession>
<comment type="caution">
    <text evidence="2">The sequence shown here is derived from an EMBL/GenBank/DDBJ whole genome shotgun (WGS) entry which is preliminary data.</text>
</comment>
<dbReference type="AlphaFoldDB" id="A0A9D3YJS0"/>
<name>A0A9D3YJS0_DREPO</name>